<dbReference type="Proteomes" id="UP000649289">
    <property type="component" value="Unassembled WGS sequence"/>
</dbReference>
<name>A0ABR8MEG2_9ACTN</name>
<feature type="region of interest" description="Disordered" evidence="1">
    <location>
        <begin position="1"/>
        <end position="38"/>
    </location>
</feature>
<evidence type="ECO:0000256" key="2">
    <source>
        <dbReference type="SAM" id="Phobius"/>
    </source>
</evidence>
<accession>A0ABR8MEG2</accession>
<feature type="transmembrane region" description="Helical" evidence="2">
    <location>
        <begin position="46"/>
        <end position="66"/>
    </location>
</feature>
<keyword evidence="2" id="KW-1133">Transmembrane helix</keyword>
<keyword evidence="5" id="KW-1185">Reference proteome</keyword>
<evidence type="ECO:0000313" key="4">
    <source>
        <dbReference type="EMBL" id="MBD3913050.1"/>
    </source>
</evidence>
<keyword evidence="2" id="KW-0472">Membrane</keyword>
<sequence>MAQKKSRTPEEKAAAQARREQRQSRNERAKALAEERRKAAKRKQQMSRFGIVAAVLVLLVGGYFLVTNLGSDKPDTAPQGASASYGLVVGEDDAPKSIVIYEDFLCPFCGQLEATVGDQLNAAIEAGEVKVEYRPIPFLSRVSDYSPEAANAFAVVLNESGPEVAKEFHDLLYANQPEERGPYPSTDDIVDLAVEAGATEADVRPGIEDMAFEGWVDAAADAAGKADVTATPTVLIDGQRATGQTMQDLANEILAGTGGAGGS</sequence>
<dbReference type="InterPro" id="IPR036249">
    <property type="entry name" value="Thioredoxin-like_sf"/>
</dbReference>
<proteinExistence type="predicted"/>
<reference evidence="4 5" key="1">
    <citation type="submission" date="2020-09" db="EMBL/GenBank/DDBJ databases">
        <title>novel species in genus Nocardioides.</title>
        <authorList>
            <person name="Zhang G."/>
        </authorList>
    </citation>
    <scope>NUCLEOTIDE SEQUENCE [LARGE SCALE GENOMIC DNA]</scope>
    <source>
        <strain evidence="4 5">19197</strain>
    </source>
</reference>
<comment type="caution">
    <text evidence="4">The sequence shown here is derived from an EMBL/GenBank/DDBJ whole genome shotgun (WGS) entry which is preliminary data.</text>
</comment>
<dbReference type="Gene3D" id="3.40.30.10">
    <property type="entry name" value="Glutaredoxin"/>
    <property type="match status" value="1"/>
</dbReference>
<gene>
    <name evidence="4" type="ORF">IEZ25_00350</name>
</gene>
<dbReference type="SUPFAM" id="SSF52833">
    <property type="entry name" value="Thioredoxin-like"/>
    <property type="match status" value="1"/>
</dbReference>
<dbReference type="RefSeq" id="WP_191197429.1">
    <property type="nucleotide sequence ID" value="NZ_BAAAPA010000002.1"/>
</dbReference>
<dbReference type="EMBL" id="JACXYY010000001">
    <property type="protein sequence ID" value="MBD3913050.1"/>
    <property type="molecule type" value="Genomic_DNA"/>
</dbReference>
<organism evidence="4 5">
    <name type="scientific">Nocardioides hwasunensis</name>
    <dbReference type="NCBI Taxonomy" id="397258"/>
    <lineage>
        <taxon>Bacteria</taxon>
        <taxon>Bacillati</taxon>
        <taxon>Actinomycetota</taxon>
        <taxon>Actinomycetes</taxon>
        <taxon>Propionibacteriales</taxon>
        <taxon>Nocardioidaceae</taxon>
        <taxon>Nocardioides</taxon>
    </lineage>
</organism>
<evidence type="ECO:0000259" key="3">
    <source>
        <dbReference type="Pfam" id="PF13462"/>
    </source>
</evidence>
<feature type="domain" description="Thioredoxin-like fold" evidence="3">
    <location>
        <begin position="85"/>
        <end position="248"/>
    </location>
</feature>
<dbReference type="InterPro" id="IPR012336">
    <property type="entry name" value="Thioredoxin-like_fold"/>
</dbReference>
<protein>
    <submittedName>
        <fullName evidence="4">Thioredoxin domain-containing protein</fullName>
    </submittedName>
</protein>
<keyword evidence="2" id="KW-0812">Transmembrane</keyword>
<evidence type="ECO:0000313" key="5">
    <source>
        <dbReference type="Proteomes" id="UP000649289"/>
    </source>
</evidence>
<evidence type="ECO:0000256" key="1">
    <source>
        <dbReference type="SAM" id="MobiDB-lite"/>
    </source>
</evidence>
<feature type="compositionally biased region" description="Basic and acidic residues" evidence="1">
    <location>
        <begin position="7"/>
        <end position="37"/>
    </location>
</feature>
<dbReference type="Pfam" id="PF13462">
    <property type="entry name" value="Thioredoxin_4"/>
    <property type="match status" value="1"/>
</dbReference>